<keyword evidence="2" id="KW-0677">Repeat</keyword>
<evidence type="ECO:0008006" key="7">
    <source>
        <dbReference type="Google" id="ProtNLM"/>
    </source>
</evidence>
<comment type="similarity">
    <text evidence="1">Belongs to the PPR family. P subfamily.</text>
</comment>
<dbReference type="Pfam" id="PF13041">
    <property type="entry name" value="PPR_2"/>
    <property type="match status" value="1"/>
</dbReference>
<gene>
    <name evidence="5" type="ORF">V6N11_081289</name>
</gene>
<evidence type="ECO:0000256" key="4">
    <source>
        <dbReference type="SAM" id="MobiDB-lite"/>
    </source>
</evidence>
<feature type="compositionally biased region" description="Basic and acidic residues" evidence="4">
    <location>
        <begin position="91"/>
        <end position="133"/>
    </location>
</feature>
<dbReference type="PANTHER" id="PTHR47941">
    <property type="entry name" value="PENTATRICOPEPTIDE REPEAT-CONTAINING PROTEIN 3, MITOCHONDRIAL"/>
    <property type="match status" value="1"/>
</dbReference>
<accession>A0ABR2QJX6</accession>
<sequence length="246" mass="27433">MEWSQARRVFTKLMKILTLKPHLPFSRASSSPCLLLTRRFCDTRRPVGFNSKGNDDGIPGTGRPLRDQRPSFTETKGTNFDPNGSSFHLASDPEKKSQDSQSDVNKREKLPSESEAINRKEHEEKVSPPRDADGLSEDELIQLFKLLSETRTTGGSVTHAAVVDGSVKPIKLEDSLRILRDMRLKGVVLDAFNFDVTIRGLCEVNHMDDAIAHCLEMLDSGHSPNVLTFVCLVEGLCKEKGVEEEL</sequence>
<evidence type="ECO:0000313" key="5">
    <source>
        <dbReference type="EMBL" id="KAK9000804.1"/>
    </source>
</evidence>
<dbReference type="EMBL" id="JBBPBN010000037">
    <property type="protein sequence ID" value="KAK9000804.1"/>
    <property type="molecule type" value="Genomic_DNA"/>
</dbReference>
<evidence type="ECO:0000256" key="1">
    <source>
        <dbReference type="ARBA" id="ARBA00007626"/>
    </source>
</evidence>
<feature type="repeat" description="PPR" evidence="3">
    <location>
        <begin position="190"/>
        <end position="224"/>
    </location>
</feature>
<evidence type="ECO:0000256" key="2">
    <source>
        <dbReference type="ARBA" id="ARBA00022737"/>
    </source>
</evidence>
<proteinExistence type="inferred from homology"/>
<dbReference type="InterPro" id="IPR002885">
    <property type="entry name" value="PPR_rpt"/>
</dbReference>
<reference evidence="5 6" key="1">
    <citation type="journal article" date="2024" name="G3 (Bethesda)">
        <title>Genome assembly of Hibiscus sabdariffa L. provides insights into metabolisms of medicinal natural products.</title>
        <authorList>
            <person name="Kim T."/>
        </authorList>
    </citation>
    <scope>NUCLEOTIDE SEQUENCE [LARGE SCALE GENOMIC DNA]</scope>
    <source>
        <strain evidence="5">TK-2024</strain>
        <tissue evidence="5">Old leaves</tissue>
    </source>
</reference>
<protein>
    <recommendedName>
        <fullName evidence="7">Pentatricopeptide repeat-containing protein</fullName>
    </recommendedName>
</protein>
<dbReference type="Proteomes" id="UP001396334">
    <property type="component" value="Unassembled WGS sequence"/>
</dbReference>
<keyword evidence="6" id="KW-1185">Reference proteome</keyword>
<feature type="region of interest" description="Disordered" evidence="4">
    <location>
        <begin position="45"/>
        <end position="134"/>
    </location>
</feature>
<dbReference type="Gene3D" id="1.25.40.10">
    <property type="entry name" value="Tetratricopeptide repeat domain"/>
    <property type="match status" value="1"/>
</dbReference>
<dbReference type="InterPro" id="IPR011990">
    <property type="entry name" value="TPR-like_helical_dom_sf"/>
</dbReference>
<organism evidence="5 6">
    <name type="scientific">Hibiscus sabdariffa</name>
    <name type="common">roselle</name>
    <dbReference type="NCBI Taxonomy" id="183260"/>
    <lineage>
        <taxon>Eukaryota</taxon>
        <taxon>Viridiplantae</taxon>
        <taxon>Streptophyta</taxon>
        <taxon>Embryophyta</taxon>
        <taxon>Tracheophyta</taxon>
        <taxon>Spermatophyta</taxon>
        <taxon>Magnoliopsida</taxon>
        <taxon>eudicotyledons</taxon>
        <taxon>Gunneridae</taxon>
        <taxon>Pentapetalae</taxon>
        <taxon>rosids</taxon>
        <taxon>malvids</taxon>
        <taxon>Malvales</taxon>
        <taxon>Malvaceae</taxon>
        <taxon>Malvoideae</taxon>
        <taxon>Hibiscus</taxon>
    </lineage>
</organism>
<evidence type="ECO:0000313" key="6">
    <source>
        <dbReference type="Proteomes" id="UP001396334"/>
    </source>
</evidence>
<feature type="compositionally biased region" description="Polar residues" evidence="4">
    <location>
        <begin position="70"/>
        <end position="88"/>
    </location>
</feature>
<name>A0ABR2QJX6_9ROSI</name>
<evidence type="ECO:0000256" key="3">
    <source>
        <dbReference type="PROSITE-ProRule" id="PRU00708"/>
    </source>
</evidence>
<dbReference type="PROSITE" id="PS51375">
    <property type="entry name" value="PPR"/>
    <property type="match status" value="1"/>
</dbReference>
<comment type="caution">
    <text evidence="5">The sequence shown here is derived from an EMBL/GenBank/DDBJ whole genome shotgun (WGS) entry which is preliminary data.</text>
</comment>